<evidence type="ECO:0000256" key="1">
    <source>
        <dbReference type="SAM" id="MobiDB-lite"/>
    </source>
</evidence>
<dbReference type="Proteomes" id="UP000187465">
    <property type="component" value="Unassembled WGS sequence"/>
</dbReference>
<evidence type="ECO:0000313" key="3">
    <source>
        <dbReference type="EMBL" id="OMD36971.1"/>
    </source>
</evidence>
<reference evidence="2 5" key="1">
    <citation type="submission" date="2016-10" db="EMBL/GenBank/DDBJ databases">
        <title>Paenibacillus species isolates.</title>
        <authorList>
            <person name="Beno S.M."/>
        </authorList>
    </citation>
    <scope>NUCLEOTIDE SEQUENCE [LARGE SCALE GENOMIC DNA]</scope>
    <source>
        <strain evidence="3 4">FSL H7-0433</strain>
        <strain evidence="2 5">FSL H7-0604</strain>
    </source>
</reference>
<organism evidence="2 5">
    <name type="scientific">Paenibacillus odorifer</name>
    <dbReference type="NCBI Taxonomy" id="189426"/>
    <lineage>
        <taxon>Bacteria</taxon>
        <taxon>Bacillati</taxon>
        <taxon>Bacillota</taxon>
        <taxon>Bacilli</taxon>
        <taxon>Bacillales</taxon>
        <taxon>Paenibacillaceae</taxon>
        <taxon>Paenibacillus</taxon>
    </lineage>
</organism>
<evidence type="ECO:0000313" key="5">
    <source>
        <dbReference type="Proteomes" id="UP000187465"/>
    </source>
</evidence>
<proteinExistence type="predicted"/>
<dbReference type="RefSeq" id="WP_051491579.1">
    <property type="nucleotide sequence ID" value="NZ_DALZAY010000004.1"/>
</dbReference>
<evidence type="ECO:0000313" key="2">
    <source>
        <dbReference type="EMBL" id="OMD20368.1"/>
    </source>
</evidence>
<dbReference type="AlphaFoldDB" id="A0A1R0XPB8"/>
<feature type="compositionally biased region" description="Low complexity" evidence="1">
    <location>
        <begin position="23"/>
        <end position="37"/>
    </location>
</feature>
<dbReference type="EMBL" id="MPVP01000022">
    <property type="protein sequence ID" value="OMD36971.1"/>
    <property type="molecule type" value="Genomic_DNA"/>
</dbReference>
<accession>A0A1R0XPB8</accession>
<gene>
    <name evidence="2" type="ORF">BJP51_09820</name>
    <name evidence="3" type="ORF">BSO21_06250</name>
</gene>
<protein>
    <submittedName>
        <fullName evidence="2">Uncharacterized protein</fullName>
    </submittedName>
</protein>
<feature type="region of interest" description="Disordered" evidence="1">
    <location>
        <begin position="23"/>
        <end position="58"/>
    </location>
</feature>
<keyword evidence="4" id="KW-1185">Reference proteome</keyword>
<evidence type="ECO:0000313" key="4">
    <source>
        <dbReference type="Proteomes" id="UP000187158"/>
    </source>
</evidence>
<dbReference type="Proteomes" id="UP000187158">
    <property type="component" value="Unassembled WGS sequence"/>
</dbReference>
<dbReference type="EMBL" id="MKQP01000100">
    <property type="protein sequence ID" value="OMD20368.1"/>
    <property type="molecule type" value="Genomic_DNA"/>
</dbReference>
<comment type="caution">
    <text evidence="2">The sequence shown here is derived from an EMBL/GenBank/DDBJ whole genome shotgun (WGS) entry which is preliminary data.</text>
</comment>
<sequence>MKYVVILLVLLALGVGYYIVQKKKTSSSSDPLRTTSSNVISMDSHRKAKQSPGEQPCSSCKKKNGKLIFYAQDNGTVVGLCKDCQSKAKKRDMLPL</sequence>
<name>A0A1R0XPB8_9BACL</name>